<reference evidence="1" key="1">
    <citation type="journal article" date="2019" name="MBio">
        <title>Virus Genomes from Deep Sea Sediments Expand the Ocean Megavirome and Support Independent Origins of Viral Gigantism.</title>
        <authorList>
            <person name="Backstrom D."/>
            <person name="Yutin N."/>
            <person name="Jorgensen S.L."/>
            <person name="Dharamshi J."/>
            <person name="Homa F."/>
            <person name="Zaremba-Niedwiedzka K."/>
            <person name="Spang A."/>
            <person name="Wolf Y.I."/>
            <person name="Koonin E.V."/>
            <person name="Ettema T.J."/>
        </authorList>
    </citation>
    <scope>NUCLEOTIDE SEQUENCE</scope>
</reference>
<evidence type="ECO:0008006" key="2">
    <source>
        <dbReference type="Google" id="ProtNLM"/>
    </source>
</evidence>
<accession>A0A481YNU3</accession>
<dbReference type="EMBL" id="MK500293">
    <property type="protein sequence ID" value="QBK84757.1"/>
    <property type="molecule type" value="Genomic_DNA"/>
</dbReference>
<evidence type="ECO:0000313" key="1">
    <source>
        <dbReference type="EMBL" id="QBK84757.1"/>
    </source>
</evidence>
<sequence length="121" mass="14527">MNFGEHYIPREIVGDIVSHVSNPRDLIHLMGTSKLFRFYAEPQLETKQKKVIKKWSDYNQILYHDRYKKICKAMLKHIAANQWILNQDSKFKRTVSKKVTTLQRSHNLYIRQLAKKYQHLV</sequence>
<name>A0A481YNU3_9VIRU</name>
<organism evidence="1">
    <name type="scientific">Pithovirus LCDPAC01</name>
    <dbReference type="NCBI Taxonomy" id="2506600"/>
    <lineage>
        <taxon>Viruses</taxon>
        <taxon>Pithoviruses</taxon>
    </lineage>
</organism>
<gene>
    <name evidence="1" type="ORF">LCDPAC01_02380</name>
</gene>
<proteinExistence type="predicted"/>
<protein>
    <recommendedName>
        <fullName evidence="2">F-box domain-containing protein</fullName>
    </recommendedName>
</protein>